<organism evidence="3 4">
    <name type="scientific">Mycolicibacterium poriferae</name>
    <dbReference type="NCBI Taxonomy" id="39694"/>
    <lineage>
        <taxon>Bacteria</taxon>
        <taxon>Bacillati</taxon>
        <taxon>Actinomycetota</taxon>
        <taxon>Actinomycetes</taxon>
        <taxon>Mycobacteriales</taxon>
        <taxon>Mycobacteriaceae</taxon>
        <taxon>Mycolicibacterium</taxon>
    </lineage>
</organism>
<feature type="region of interest" description="Disordered" evidence="1">
    <location>
        <begin position="27"/>
        <end position="47"/>
    </location>
</feature>
<evidence type="ECO:0000256" key="2">
    <source>
        <dbReference type="SAM" id="SignalP"/>
    </source>
</evidence>
<dbReference type="EMBL" id="AP022570">
    <property type="protein sequence ID" value="BBX52565.1"/>
    <property type="molecule type" value="Genomic_DNA"/>
</dbReference>
<feature type="chain" id="PRO_5038644493" description="Lipoprotein" evidence="2">
    <location>
        <begin position="26"/>
        <end position="235"/>
    </location>
</feature>
<dbReference type="PROSITE" id="PS51257">
    <property type="entry name" value="PROKAR_LIPOPROTEIN"/>
    <property type="match status" value="1"/>
</dbReference>
<name>A0A6N4VCP0_9MYCO</name>
<dbReference type="AlphaFoldDB" id="A0A6N4VCP0"/>
<dbReference type="RefSeq" id="WP_163676063.1">
    <property type="nucleotide sequence ID" value="NZ_AP022570.1"/>
</dbReference>
<evidence type="ECO:0008006" key="5">
    <source>
        <dbReference type="Google" id="ProtNLM"/>
    </source>
</evidence>
<keyword evidence="4" id="KW-1185">Reference proteome</keyword>
<feature type="signal peptide" evidence="2">
    <location>
        <begin position="1"/>
        <end position="25"/>
    </location>
</feature>
<protein>
    <recommendedName>
        <fullName evidence="5">Lipoprotein</fullName>
    </recommendedName>
</protein>
<sequence>MRKHTHTLVAGISALAAFGMLTACSGNSSTPSSSEAQPGSQTAAVSEVPESARYMADMEAADGKTMTIGISVDGDSVAGYACNGVDDEAWFFGNQTAGDTEITSKFRDTLDASFDGAVATGELTMNGVAYDFTANQVSGQAGMYTAEVDGVRDSWVVRPDGSATGVRFSGFAEDRRNFDPFNLDEFSDFDVRNDIRPSRTLRPADPIEFEDGTPKATINGVSVTPELVTGTFRLG</sequence>
<evidence type="ECO:0000313" key="3">
    <source>
        <dbReference type="EMBL" id="BBX52565.1"/>
    </source>
</evidence>
<reference evidence="3 4" key="1">
    <citation type="journal article" date="2019" name="Emerg. Microbes Infect.">
        <title>Comprehensive subspecies identification of 175 nontuberculous mycobacteria species based on 7547 genomic profiles.</title>
        <authorList>
            <person name="Matsumoto Y."/>
            <person name="Kinjo T."/>
            <person name="Motooka D."/>
            <person name="Nabeya D."/>
            <person name="Jung N."/>
            <person name="Uechi K."/>
            <person name="Horii T."/>
            <person name="Iida T."/>
            <person name="Fujita J."/>
            <person name="Nakamura S."/>
        </authorList>
    </citation>
    <scope>NUCLEOTIDE SEQUENCE [LARGE SCALE GENOMIC DNA]</scope>
    <source>
        <strain evidence="3 4">JCM 12603</strain>
    </source>
</reference>
<feature type="compositionally biased region" description="Polar residues" evidence="1">
    <location>
        <begin position="27"/>
        <end position="44"/>
    </location>
</feature>
<gene>
    <name evidence="3" type="ORF">MPOR_35910</name>
</gene>
<accession>A0A6N4VCP0</accession>
<dbReference type="KEGG" id="mpof:MPOR_35910"/>
<proteinExistence type="predicted"/>
<evidence type="ECO:0000256" key="1">
    <source>
        <dbReference type="SAM" id="MobiDB-lite"/>
    </source>
</evidence>
<evidence type="ECO:0000313" key="4">
    <source>
        <dbReference type="Proteomes" id="UP000466785"/>
    </source>
</evidence>
<keyword evidence="2" id="KW-0732">Signal</keyword>
<dbReference type="Proteomes" id="UP000466785">
    <property type="component" value="Chromosome"/>
</dbReference>